<protein>
    <submittedName>
        <fullName evidence="4">Uncharacterized protein</fullName>
    </submittedName>
</protein>
<dbReference type="Gene3D" id="3.40.50.1110">
    <property type="entry name" value="SGNH hydrolase"/>
    <property type="match status" value="1"/>
</dbReference>
<feature type="region of interest" description="Disordered" evidence="2">
    <location>
        <begin position="611"/>
        <end position="669"/>
    </location>
</feature>
<comment type="similarity">
    <text evidence="1">Belongs to the PC-esterase family.</text>
</comment>
<gene>
    <name evidence="3" type="ORF">OVA965_LOCUS21151</name>
    <name evidence="4" type="ORF">TMI583_LOCUS21732</name>
</gene>
<feature type="region of interest" description="Disordered" evidence="2">
    <location>
        <begin position="859"/>
        <end position="891"/>
    </location>
</feature>
<dbReference type="PANTHER" id="PTHR14469">
    <property type="entry name" value="SARCOMA ANTIGEN NY-SAR-23"/>
    <property type="match status" value="1"/>
</dbReference>
<evidence type="ECO:0000256" key="2">
    <source>
        <dbReference type="SAM" id="MobiDB-lite"/>
    </source>
</evidence>
<feature type="region of interest" description="Disordered" evidence="2">
    <location>
        <begin position="556"/>
        <end position="583"/>
    </location>
</feature>
<sequence length="891" mass="103698">MRGIEDFSYIKATELRNLLLYGFLPNFYSVLQVDQAAHIALFICGIRSIHNLAIFGDRTNAIADVLLTTYYRDHSKFLNHLENFVLHLHAHYADFFDLNGALCYVNTFGQEDLIGYVASNRHGTRYFGDLIVYYYNIDVTLSNSAGSPKLLPDGPHDLFIDDKIYELPSIRNYHDTNCNCISISKYTENSVLMSDIEDIRQSLKKRRILFCGDSITRGMYKDLCLLSEVDNDNNRLLTHSELKYDGDVKIFNDIVHLFKKDRRNSYNNVERREYKNNNFSLSYIFLSRVFNEEIVNLLKSVSKYDLIILNSCLWDLSYYGERNYLKNVQHCFDELKKTGVKTIWYTSLPVWNKQLDRKLSHCDKSTKSMAAKNNIHVLDLRLIMRNKQMLMNADGIHWNAQGHRTITKSLIVANQVFRSPSLAPITIIQEMERNFNEHSERKSSEASNISETRQSYKLFLFSYCFDYHNKRESSADNEYQNKRLKSYTPTNIKNFGIAFGLAFRHAFSKNYGASCYSAAYQALHSRNMESCILELSHKEMATQSTRGRTIKPAMVYTPPEQQPTKKMKDTMRKNTHHTTSSIRKTTQITTVQQQDEELAELMEITETENVVEIEQTDLDENGKRNEEDMEYADNEDENDLLDQRKRSAAAHNSNRRIRSLSLTNQDEDDEDIKRSIKRIFSENDDDDNNQNELLIVPNQTKKILQTIENNFLNMQNKITTELQQIKQKVYRATSYSDSKLAQFQTAATSNEQFKNEVMHNGQNLLVITSRNISDYGRKVLQRLFTKDEIMKSILPPGQKHNIRQAFDENRFNVLHDAIRSKYRIKQINYDECYYSLVRPTLAQFIVDERRRIVKTVVSTNVSPPSPLPAGQQQQQQIQHSNEQQTTTDDNA</sequence>
<proteinExistence type="inferred from homology"/>
<reference evidence="4" key="1">
    <citation type="submission" date="2021-02" db="EMBL/GenBank/DDBJ databases">
        <authorList>
            <person name="Nowell W R."/>
        </authorList>
    </citation>
    <scope>NUCLEOTIDE SEQUENCE</scope>
</reference>
<feature type="compositionally biased region" description="Acidic residues" evidence="2">
    <location>
        <begin position="627"/>
        <end position="640"/>
    </location>
</feature>
<dbReference type="EMBL" id="CAJOBA010026687">
    <property type="protein sequence ID" value="CAF3937440.1"/>
    <property type="molecule type" value="Genomic_DNA"/>
</dbReference>
<dbReference type="Proteomes" id="UP000677228">
    <property type="component" value="Unassembled WGS sequence"/>
</dbReference>
<evidence type="ECO:0000256" key="1">
    <source>
        <dbReference type="ARBA" id="ARBA00037957"/>
    </source>
</evidence>
<dbReference type="PANTHER" id="PTHR14469:SF0">
    <property type="entry name" value="FAMILY WITH SEQUENCE SIMILARITY 113"/>
    <property type="match status" value="1"/>
</dbReference>
<dbReference type="SUPFAM" id="SSF52266">
    <property type="entry name" value="SGNH hydrolase"/>
    <property type="match status" value="1"/>
</dbReference>
<dbReference type="InterPro" id="IPR036514">
    <property type="entry name" value="SGNH_hydro_sf"/>
</dbReference>
<organism evidence="4 5">
    <name type="scientific">Didymodactylos carnosus</name>
    <dbReference type="NCBI Taxonomy" id="1234261"/>
    <lineage>
        <taxon>Eukaryota</taxon>
        <taxon>Metazoa</taxon>
        <taxon>Spiralia</taxon>
        <taxon>Gnathifera</taxon>
        <taxon>Rotifera</taxon>
        <taxon>Eurotatoria</taxon>
        <taxon>Bdelloidea</taxon>
        <taxon>Philodinida</taxon>
        <taxon>Philodinidae</taxon>
        <taxon>Didymodactylos</taxon>
    </lineage>
</organism>
<evidence type="ECO:0000313" key="4">
    <source>
        <dbReference type="EMBL" id="CAF3937440.1"/>
    </source>
</evidence>
<accession>A0A8S2MEH8</accession>
<feature type="compositionally biased region" description="Low complexity" evidence="2">
    <location>
        <begin position="871"/>
        <end position="884"/>
    </location>
</feature>
<dbReference type="Proteomes" id="UP000682733">
    <property type="component" value="Unassembled WGS sequence"/>
</dbReference>
<name>A0A8S2MEH8_9BILA</name>
<evidence type="ECO:0000313" key="5">
    <source>
        <dbReference type="Proteomes" id="UP000682733"/>
    </source>
</evidence>
<evidence type="ECO:0000313" key="3">
    <source>
        <dbReference type="EMBL" id="CAF1141512.1"/>
    </source>
</evidence>
<dbReference type="EMBL" id="CAJNOK010011492">
    <property type="protein sequence ID" value="CAF1141512.1"/>
    <property type="molecule type" value="Genomic_DNA"/>
</dbReference>
<dbReference type="AlphaFoldDB" id="A0A8S2MEH8"/>
<comment type="caution">
    <text evidence="4">The sequence shown here is derived from an EMBL/GenBank/DDBJ whole genome shotgun (WGS) entry which is preliminary data.</text>
</comment>